<evidence type="ECO:0000313" key="2">
    <source>
        <dbReference type="Proteomes" id="UP001501844"/>
    </source>
</evidence>
<proteinExistence type="predicted"/>
<evidence type="ECO:0000313" key="1">
    <source>
        <dbReference type="EMBL" id="GAA4303549.1"/>
    </source>
</evidence>
<name>A0ABP8FHL1_9BACT</name>
<protein>
    <recommendedName>
        <fullName evidence="3">Lipoprotein</fullName>
    </recommendedName>
</protein>
<evidence type="ECO:0008006" key="3">
    <source>
        <dbReference type="Google" id="ProtNLM"/>
    </source>
</evidence>
<keyword evidence="2" id="KW-1185">Reference proteome</keyword>
<dbReference type="EMBL" id="BAABGX010000002">
    <property type="protein sequence ID" value="GAA4303549.1"/>
    <property type="molecule type" value="Genomic_DNA"/>
</dbReference>
<dbReference type="Proteomes" id="UP001501844">
    <property type="component" value="Unassembled WGS sequence"/>
</dbReference>
<reference evidence="2" key="1">
    <citation type="journal article" date="2019" name="Int. J. Syst. Evol. Microbiol.">
        <title>The Global Catalogue of Microorganisms (GCM) 10K type strain sequencing project: providing services to taxonomists for standard genome sequencing and annotation.</title>
        <authorList>
            <consortium name="The Broad Institute Genomics Platform"/>
            <consortium name="The Broad Institute Genome Sequencing Center for Infectious Disease"/>
            <person name="Wu L."/>
            <person name="Ma J."/>
        </authorList>
    </citation>
    <scope>NUCLEOTIDE SEQUENCE [LARGE SCALE GENOMIC DNA]</scope>
    <source>
        <strain evidence="2">JCM 17917</strain>
    </source>
</reference>
<comment type="caution">
    <text evidence="1">The sequence shown here is derived from an EMBL/GenBank/DDBJ whole genome shotgun (WGS) entry which is preliminary data.</text>
</comment>
<gene>
    <name evidence="1" type="ORF">GCM10023183_16300</name>
</gene>
<dbReference type="PROSITE" id="PS51257">
    <property type="entry name" value="PROKAR_LIPOPROTEIN"/>
    <property type="match status" value="1"/>
</dbReference>
<organism evidence="1 2">
    <name type="scientific">Nibribacter koreensis</name>
    <dbReference type="NCBI Taxonomy" id="1084519"/>
    <lineage>
        <taxon>Bacteria</taxon>
        <taxon>Pseudomonadati</taxon>
        <taxon>Bacteroidota</taxon>
        <taxon>Cytophagia</taxon>
        <taxon>Cytophagales</taxon>
        <taxon>Hymenobacteraceae</taxon>
        <taxon>Nibribacter</taxon>
    </lineage>
</organism>
<accession>A0ABP8FHL1</accession>
<sequence length="178" mass="19833">MTRSIAHVILSTFYVSILFFSQSCVKEKESIPSNSTSHILEEGLRTAFADTLSISIESLTSSIEYVNEEAHVKSTDSILVILHGIDEKLLPKIDSLNFKVITEKQACGLISKDRSIKVLEVEILAFDDNSAKLKVQQSCVTWINNDCRFNFMCGTGLGIELIKQNNEWVGEIKSSWAG</sequence>